<sequence length="189" mass="20866">MAGAMLNVEVGDSRSGAALAELAERLEDIRVPLLDIAEYLQQSTDERFRQQVSPDGAPWAPLAASTIAKKKSSQILRQDGFLQDTIRHRVSGDELELGSDRPYAAIHQFGGKIEQGARSQQVYLKHKNGQVGNRFVKKRQSNFAQWITRGATSTEMPARPYLGLSSSDDNEILAIVSDYLSEPLEVGPR</sequence>
<dbReference type="NCBIfam" id="TIGR01635">
    <property type="entry name" value="tail_comp_S"/>
    <property type="match status" value="1"/>
</dbReference>
<proteinExistence type="predicted"/>
<keyword evidence="2" id="KW-1185">Reference proteome</keyword>
<dbReference type="RefSeq" id="WP_205894101.1">
    <property type="nucleotide sequence ID" value="NZ_JADEVO010000057.1"/>
</dbReference>
<accession>A0ABS3AMZ8</accession>
<name>A0ABS3AMZ8_9PSED</name>
<evidence type="ECO:0000313" key="1">
    <source>
        <dbReference type="EMBL" id="MBN3968539.1"/>
    </source>
</evidence>
<protein>
    <submittedName>
        <fullName evidence="1">Phage virion morphogenesis protein</fullName>
    </submittedName>
</protein>
<comment type="caution">
    <text evidence="1">The sequence shown here is derived from an EMBL/GenBank/DDBJ whole genome shotgun (WGS) entry which is preliminary data.</text>
</comment>
<dbReference type="EMBL" id="JADEVO010000057">
    <property type="protein sequence ID" value="MBN3968539.1"/>
    <property type="molecule type" value="Genomic_DNA"/>
</dbReference>
<dbReference type="Pfam" id="PF05069">
    <property type="entry name" value="Phage_tail_S"/>
    <property type="match status" value="1"/>
</dbReference>
<evidence type="ECO:0000313" key="2">
    <source>
        <dbReference type="Proteomes" id="UP000772591"/>
    </source>
</evidence>
<organism evidence="1 2">
    <name type="scientific">Pseudomonas gregormendelii</name>
    <dbReference type="NCBI Taxonomy" id="1628277"/>
    <lineage>
        <taxon>Bacteria</taxon>
        <taxon>Pseudomonadati</taxon>
        <taxon>Pseudomonadota</taxon>
        <taxon>Gammaproteobacteria</taxon>
        <taxon>Pseudomonadales</taxon>
        <taxon>Pseudomonadaceae</taxon>
        <taxon>Pseudomonas</taxon>
    </lineage>
</organism>
<gene>
    <name evidence="1" type="ORF">IMW75_25125</name>
</gene>
<reference evidence="1 2" key="1">
    <citation type="journal article" date="2021" name="Int. J. Syst. Evol. Microbiol.">
        <title>Pseudomonas piscium sp. nov., Pseudomonas pisciculturae sp. nov., Pseudomonas mucoides sp. nov. and Pseudomonas neuropathica sp. nov. isolated from rainbow trout.</title>
        <authorList>
            <person name="Duman M."/>
            <person name="Mulet M."/>
            <person name="Altun S."/>
            <person name="Saticioglu I.B."/>
            <person name="Gomila M."/>
            <person name="Lalucat J."/>
            <person name="Garcia-Valdes E."/>
        </authorList>
    </citation>
    <scope>NUCLEOTIDE SEQUENCE [LARGE SCALE GENOMIC DNA]</scope>
    <source>
        <strain evidence="1 2">LMG 28632</strain>
    </source>
</reference>
<dbReference type="InterPro" id="IPR006522">
    <property type="entry name" value="Phage_virion_morphogenesis"/>
</dbReference>
<dbReference type="Proteomes" id="UP000772591">
    <property type="component" value="Unassembled WGS sequence"/>
</dbReference>